<dbReference type="RefSeq" id="XP_002489509.1">
    <property type="nucleotide sequence ID" value="XM_002489464.1"/>
</dbReference>
<dbReference type="InterPro" id="IPR004827">
    <property type="entry name" value="bZIP"/>
</dbReference>
<feature type="region of interest" description="Disordered" evidence="4">
    <location>
        <begin position="28"/>
        <end position="60"/>
    </location>
</feature>
<dbReference type="GO" id="GO:0001228">
    <property type="term" value="F:DNA-binding transcription activator activity, RNA polymerase II-specific"/>
    <property type="evidence" value="ECO:0007669"/>
    <property type="project" value="TreeGrafter"/>
</dbReference>
<keyword evidence="2" id="KW-0539">Nucleus</keyword>
<dbReference type="HOGENOM" id="CLU_014054_1_0_1"/>
<evidence type="ECO:0000259" key="5">
    <source>
        <dbReference type="PROSITE" id="PS50217"/>
    </source>
</evidence>
<dbReference type="eggNOG" id="ENOG502QUE5">
    <property type="taxonomic scope" value="Eukaryota"/>
</dbReference>
<dbReference type="InterPro" id="IPR050936">
    <property type="entry name" value="AP-1-like"/>
</dbReference>
<feature type="domain" description="BZIP" evidence="5">
    <location>
        <begin position="42"/>
        <end position="82"/>
    </location>
</feature>
<dbReference type="InterPro" id="IPR046347">
    <property type="entry name" value="bZIP_sf"/>
</dbReference>
<dbReference type="InterPro" id="IPR018287">
    <property type="entry name" value="Hap4_TF_heteromerisation"/>
</dbReference>
<evidence type="ECO:0000313" key="7">
    <source>
        <dbReference type="Proteomes" id="UP000000314"/>
    </source>
</evidence>
<dbReference type="OMA" id="CACLAEM"/>
<feature type="region of interest" description="Disordered" evidence="4">
    <location>
        <begin position="254"/>
        <end position="278"/>
    </location>
</feature>
<comment type="subcellular location">
    <subcellularLocation>
        <location evidence="1">Nucleus</location>
    </subcellularLocation>
</comment>
<organism evidence="6 7">
    <name type="scientific">Komagataella phaffii (strain GS115 / ATCC 20864)</name>
    <name type="common">Yeast</name>
    <name type="synonym">Pichia pastoris</name>
    <dbReference type="NCBI Taxonomy" id="644223"/>
    <lineage>
        <taxon>Eukaryota</taxon>
        <taxon>Fungi</taxon>
        <taxon>Dikarya</taxon>
        <taxon>Ascomycota</taxon>
        <taxon>Saccharomycotina</taxon>
        <taxon>Pichiomycetes</taxon>
        <taxon>Pichiales</taxon>
        <taxon>Pichiaceae</taxon>
        <taxon>Komagataella</taxon>
    </lineage>
</organism>
<evidence type="ECO:0000256" key="2">
    <source>
        <dbReference type="ARBA" id="ARBA00023242"/>
    </source>
</evidence>
<reference evidence="6 7" key="1">
    <citation type="journal article" date="2009" name="Nat. Biotechnol.">
        <title>Genome sequence of the recombinant protein production host Pichia pastoris.</title>
        <authorList>
            <person name="De Schutter K."/>
            <person name="Lin Y.C."/>
            <person name="Tiels P."/>
            <person name="Van Hecke A."/>
            <person name="Glinka S."/>
            <person name="Weber-Lehmann J."/>
            <person name="Rouze P."/>
            <person name="Van de Peer Y."/>
            <person name="Callewaert N."/>
        </authorList>
    </citation>
    <scope>NUCLEOTIDE SEQUENCE [LARGE SCALE GENOMIC DNA]</scope>
    <source>
        <strain evidence="7">GS115 / ATCC 20864</strain>
    </source>
</reference>
<dbReference type="SUPFAM" id="SSF57959">
    <property type="entry name" value="Leucine zipper domain"/>
    <property type="match status" value="1"/>
</dbReference>
<evidence type="ECO:0000256" key="4">
    <source>
        <dbReference type="SAM" id="MobiDB-lite"/>
    </source>
</evidence>
<evidence type="ECO:0000256" key="3">
    <source>
        <dbReference type="SAM" id="Coils"/>
    </source>
</evidence>
<name>C4QVF5_KOMPG</name>
<dbReference type="SMART" id="SM00338">
    <property type="entry name" value="BRLZ"/>
    <property type="match status" value="1"/>
</dbReference>
<feature type="compositionally biased region" description="Polar residues" evidence="4">
    <location>
        <begin position="165"/>
        <end position="177"/>
    </location>
</feature>
<proteinExistence type="predicted"/>
<evidence type="ECO:0000313" key="6">
    <source>
        <dbReference type="EMBL" id="CAY67228.1"/>
    </source>
</evidence>
<dbReference type="Proteomes" id="UP000000314">
    <property type="component" value="Chromosome 1"/>
</dbReference>
<dbReference type="InParanoid" id="C4QVF5"/>
<dbReference type="Gene3D" id="1.20.5.170">
    <property type="match status" value="1"/>
</dbReference>
<dbReference type="EMBL" id="FN392319">
    <property type="protein sequence ID" value="CAY67228.1"/>
    <property type="molecule type" value="Genomic_DNA"/>
</dbReference>
<dbReference type="Pfam" id="PF10297">
    <property type="entry name" value="Hap4_Hap_bind"/>
    <property type="match status" value="1"/>
</dbReference>
<evidence type="ECO:0000256" key="1">
    <source>
        <dbReference type="ARBA" id="ARBA00004123"/>
    </source>
</evidence>
<dbReference type="AlphaFoldDB" id="C4QVF5"/>
<protein>
    <recommendedName>
        <fullName evidence="5">BZIP domain-containing protein</fullName>
    </recommendedName>
</protein>
<dbReference type="OrthoDB" id="5374328at2759"/>
<feature type="coiled-coil region" evidence="3">
    <location>
        <begin position="60"/>
        <end position="112"/>
    </location>
</feature>
<dbReference type="KEGG" id="ppa:PAS_chr1-3_0166"/>
<feature type="compositionally biased region" description="Low complexity" evidence="4">
    <location>
        <begin position="133"/>
        <end position="158"/>
    </location>
</feature>
<gene>
    <name evidence="6" type="ordered locus">PAS_chr1-3_0166</name>
</gene>
<dbReference type="PROSITE" id="PS50217">
    <property type="entry name" value="BZIP"/>
    <property type="match status" value="1"/>
</dbReference>
<dbReference type="GO" id="GO:0090575">
    <property type="term" value="C:RNA polymerase II transcription regulator complex"/>
    <property type="evidence" value="ECO:0007669"/>
    <property type="project" value="TreeGrafter"/>
</dbReference>
<dbReference type="GO" id="GO:0000976">
    <property type="term" value="F:transcription cis-regulatory region binding"/>
    <property type="evidence" value="ECO:0007669"/>
    <property type="project" value="InterPro"/>
</dbReference>
<dbReference type="PANTHER" id="PTHR40621:SF7">
    <property type="entry name" value="BZIP DOMAIN-CONTAINING PROTEIN"/>
    <property type="match status" value="1"/>
</dbReference>
<dbReference type="PANTHER" id="PTHR40621">
    <property type="entry name" value="TRANSCRIPTION FACTOR KAPC-RELATED"/>
    <property type="match status" value="1"/>
</dbReference>
<keyword evidence="3" id="KW-0175">Coiled coil</keyword>
<dbReference type="STRING" id="644223.C4QVF5"/>
<sequence>MTTIQPLAPRIQNDSKPITKIVTSKEWVLPPRPKPGRKPSVDTPTTKRKAQNRAAQRAFRERRANRVNELEEKLMELEKEKSIKEGILNNEIKKLQRDKNMLLRRLEKLEKQIGIEGQTDRLLAGNDGGFDTSPQQQISPAPSSTGNAPSSNAPSPNSGYRPESTPYTVDNSMSDGGSDSPDCGLCMKDDCVCASIGVKEGTTQASSMELFKPMKAVPLKRRRVGDDDGNEVDFTNAFKKTSLFASRENNSFVALSRSQTQAQPQQIQNSSSSNGNNDMFATSSAVDTNIEECGFCSDDTPCVCREVAREQAQLERANKELLAETSLPPIINGRANSLTSNARQSLPVLHPGPSVSLKTDAPAISRHASNKDLKTLSTVVTALAEGESQNRGSCTGNPGTCSQCQRDPMSTLFCTTIASKDEEKAPLPKIQDNVFIPCSDAYKTLSRHANFNEVNFNTLIGKLTTKGMLVEAGSVASVLRELDRKFSNA</sequence>
<keyword evidence="7" id="KW-1185">Reference proteome</keyword>
<feature type="compositionally biased region" description="Low complexity" evidence="4">
    <location>
        <begin position="256"/>
        <end position="277"/>
    </location>
</feature>
<feature type="region of interest" description="Disordered" evidence="4">
    <location>
        <begin position="120"/>
        <end position="178"/>
    </location>
</feature>
<dbReference type="CDD" id="cd14688">
    <property type="entry name" value="bZIP_YAP"/>
    <property type="match status" value="1"/>
</dbReference>
<dbReference type="GeneID" id="8197633"/>
<dbReference type="PROSITE" id="PS00036">
    <property type="entry name" value="BZIP_BASIC"/>
    <property type="match status" value="1"/>
</dbReference>
<accession>C4QVF5</accession>